<dbReference type="Pfam" id="PF16488">
    <property type="entry name" value="ArgoL2"/>
    <property type="match status" value="1"/>
</dbReference>
<dbReference type="PROSITE" id="PS50822">
    <property type="entry name" value="PIWI"/>
    <property type="match status" value="1"/>
</dbReference>
<name>A0ABQ8KR44_9APHY</name>
<dbReference type="Gene3D" id="2.170.260.10">
    <property type="entry name" value="paz domain"/>
    <property type="match status" value="1"/>
</dbReference>
<dbReference type="InterPro" id="IPR036397">
    <property type="entry name" value="RNaseH_sf"/>
</dbReference>
<dbReference type="PANTHER" id="PTHR22891">
    <property type="entry name" value="EUKARYOTIC TRANSLATION INITIATION FACTOR 2C"/>
    <property type="match status" value="1"/>
</dbReference>
<dbReference type="Pfam" id="PF02171">
    <property type="entry name" value="Piwi"/>
    <property type="match status" value="1"/>
</dbReference>
<accession>A0ABQ8KR44</accession>
<protein>
    <submittedName>
        <fullName evidence="3">Piwi-domain-containing protein</fullName>
    </submittedName>
</protein>
<dbReference type="InterPro" id="IPR012337">
    <property type="entry name" value="RNaseH-like_sf"/>
</dbReference>
<dbReference type="SMART" id="SM01163">
    <property type="entry name" value="DUF1785"/>
    <property type="match status" value="1"/>
</dbReference>
<evidence type="ECO:0000313" key="3">
    <source>
        <dbReference type="EMBL" id="KAH9840170.1"/>
    </source>
</evidence>
<dbReference type="RefSeq" id="XP_047781820.1">
    <property type="nucleotide sequence ID" value="XM_047920281.1"/>
</dbReference>
<reference evidence="3 4" key="1">
    <citation type="journal article" date="2021" name="Environ. Microbiol.">
        <title>Gene family expansions and transcriptome signatures uncover fungal adaptations to wood decay.</title>
        <authorList>
            <person name="Hage H."/>
            <person name="Miyauchi S."/>
            <person name="Viragh M."/>
            <person name="Drula E."/>
            <person name="Min B."/>
            <person name="Chaduli D."/>
            <person name="Navarro D."/>
            <person name="Favel A."/>
            <person name="Norest M."/>
            <person name="Lesage-Meessen L."/>
            <person name="Balint B."/>
            <person name="Merenyi Z."/>
            <person name="de Eugenio L."/>
            <person name="Morin E."/>
            <person name="Martinez A.T."/>
            <person name="Baldrian P."/>
            <person name="Stursova M."/>
            <person name="Martinez M.J."/>
            <person name="Novotny C."/>
            <person name="Magnuson J.K."/>
            <person name="Spatafora J.W."/>
            <person name="Maurice S."/>
            <person name="Pangilinan J."/>
            <person name="Andreopoulos W."/>
            <person name="LaButti K."/>
            <person name="Hundley H."/>
            <person name="Na H."/>
            <person name="Kuo A."/>
            <person name="Barry K."/>
            <person name="Lipzen A."/>
            <person name="Henrissat B."/>
            <person name="Riley R."/>
            <person name="Ahrendt S."/>
            <person name="Nagy L.G."/>
            <person name="Grigoriev I.V."/>
            <person name="Martin F."/>
            <person name="Rosso M.N."/>
        </authorList>
    </citation>
    <scope>NUCLEOTIDE SEQUENCE [LARGE SCALE GENOMIC DNA]</scope>
    <source>
        <strain evidence="3 4">CIRM-BRFM 1785</strain>
    </source>
</reference>
<dbReference type="GeneID" id="72001013"/>
<dbReference type="Proteomes" id="UP000814176">
    <property type="component" value="Unassembled WGS sequence"/>
</dbReference>
<dbReference type="PROSITE" id="PS50821">
    <property type="entry name" value="PAZ"/>
    <property type="match status" value="1"/>
</dbReference>
<dbReference type="SUPFAM" id="SSF101690">
    <property type="entry name" value="PAZ domain"/>
    <property type="match status" value="1"/>
</dbReference>
<dbReference type="Pfam" id="PF08699">
    <property type="entry name" value="ArgoL1"/>
    <property type="match status" value="1"/>
</dbReference>
<dbReference type="Pfam" id="PF02170">
    <property type="entry name" value="PAZ"/>
    <property type="match status" value="1"/>
</dbReference>
<proteinExistence type="predicted"/>
<keyword evidence="4" id="KW-1185">Reference proteome</keyword>
<feature type="domain" description="Piwi" evidence="2">
    <location>
        <begin position="559"/>
        <end position="876"/>
    </location>
</feature>
<dbReference type="Gene3D" id="3.40.50.2300">
    <property type="match status" value="1"/>
</dbReference>
<dbReference type="InterPro" id="IPR014811">
    <property type="entry name" value="ArgoL1"/>
</dbReference>
<dbReference type="InterPro" id="IPR045246">
    <property type="entry name" value="Piwi_ago-like"/>
</dbReference>
<dbReference type="SUPFAM" id="SSF53098">
    <property type="entry name" value="Ribonuclease H-like"/>
    <property type="match status" value="1"/>
</dbReference>
<feature type="domain" description="PAZ" evidence="1">
    <location>
        <begin position="259"/>
        <end position="371"/>
    </location>
</feature>
<dbReference type="CDD" id="cd02846">
    <property type="entry name" value="PAZ_argonaute_like"/>
    <property type="match status" value="1"/>
</dbReference>
<dbReference type="InterPro" id="IPR036085">
    <property type="entry name" value="PAZ_dom_sf"/>
</dbReference>
<sequence>MRGRGGRGGQQYGPQVFAADVPAVVDERLASHDELTARFAAVESGPELPLPPAPGTSGTHITLRTNLLPTNFDAKTYFDYELKYEPAKSISGDRKAQVLALVEKHTAFANYAGQVAHDGSQRLLSVARLPDPFSIAVELAQQGKPEPQSITVEFVFKHELDMSLLRRQVYHPTLYADGYLECRDMDIQLYVSALQLVTQQHARHTGVRIGRDSETRFFFRSLTERAPISLGGGLEAWRGFFMSIRPTFNQVMTNINPGMAPFYVPQNLAKAMFASMDENRGLVHPDFGRKLKVTTTYQGFEKTWTIQRVLETTAQTTSFYHNKSEKTIPVAEYFATYPNIKLRHANNLPLVCVQEKPHPIHIPAELCEIRPGQPYYGLLVGSATTIILNESTKPPNVNAERIMNEGFQYLGLGEDTDTPAMNAFGVHVEHNMSVVPGRILQPPTPQYKGHSPSSFQPGSWNFARMQFQVGGRVPSWGVLLVLQGNDNVFAGANDSSLRPFLRAFVDLCKKSGLGFPAADPPIIEARLPPNDDRYRNSAIHSIRTTLTNHVKSARPQPTFILVLLANEDSRIYCGLKRICDMELGVHTIGMQPTKATNPKGQGAYFGNVALKLNMKLGGVNHILDAVSTKWLKDTMLKDTMLVGIDVTHGSMSSKAGSPSLAAIVASVDNNFTNYPAELRMQRPAESKESKEVVAELKDMMVGRLKLYKQKNKKLPTQIIVYRDGLGESQYRQTILARELPSIRAAFSEVVPPGSETYSPKVTIVVCVKRHHTRFYPTEKMHMSSNGNTLPGTVVDKGVGDPFLFEFYLQAHVGLQGTVKPTRYVVIYDDIGFSSDNLEKGTHMLCYLYPRATKAVSLVPPAYLADLACERARDWLDTIMNTGDQLLDVSTGQGKGKRQRATEEEKTQVIDEAMKMWGSGVHQNLRETMFYI</sequence>
<comment type="caution">
    <text evidence="3">The sequence shown here is derived from an EMBL/GenBank/DDBJ whole genome shotgun (WGS) entry which is preliminary data.</text>
</comment>
<dbReference type="InterPro" id="IPR032472">
    <property type="entry name" value="ArgoL2"/>
</dbReference>
<dbReference type="InterPro" id="IPR003100">
    <property type="entry name" value="PAZ_dom"/>
</dbReference>
<dbReference type="SMART" id="SM00950">
    <property type="entry name" value="Piwi"/>
    <property type="match status" value="1"/>
</dbReference>
<gene>
    <name evidence="3" type="ORF">C8Q71DRAFT_702935</name>
</gene>
<dbReference type="EMBL" id="JADCUA010000005">
    <property type="protein sequence ID" value="KAH9840170.1"/>
    <property type="molecule type" value="Genomic_DNA"/>
</dbReference>
<evidence type="ECO:0000259" key="1">
    <source>
        <dbReference type="PROSITE" id="PS50821"/>
    </source>
</evidence>
<dbReference type="Gene3D" id="3.30.420.10">
    <property type="entry name" value="Ribonuclease H-like superfamily/Ribonuclease H"/>
    <property type="match status" value="1"/>
</dbReference>
<dbReference type="CDD" id="cd04657">
    <property type="entry name" value="Piwi_ago-like"/>
    <property type="match status" value="1"/>
</dbReference>
<dbReference type="InterPro" id="IPR003165">
    <property type="entry name" value="Piwi"/>
</dbReference>
<evidence type="ECO:0000313" key="4">
    <source>
        <dbReference type="Proteomes" id="UP000814176"/>
    </source>
</evidence>
<organism evidence="3 4">
    <name type="scientific">Rhodofomes roseus</name>
    <dbReference type="NCBI Taxonomy" id="34475"/>
    <lineage>
        <taxon>Eukaryota</taxon>
        <taxon>Fungi</taxon>
        <taxon>Dikarya</taxon>
        <taxon>Basidiomycota</taxon>
        <taxon>Agaricomycotina</taxon>
        <taxon>Agaricomycetes</taxon>
        <taxon>Polyporales</taxon>
        <taxon>Rhodofomes</taxon>
    </lineage>
</organism>
<evidence type="ECO:0000259" key="2">
    <source>
        <dbReference type="PROSITE" id="PS50822"/>
    </source>
</evidence>